<dbReference type="AlphaFoldDB" id="A0A844G1A3"/>
<proteinExistence type="predicted"/>
<gene>
    <name evidence="3" type="ORF">FYJ85_06545</name>
</gene>
<dbReference type="RefSeq" id="WP_154417426.1">
    <property type="nucleotide sequence ID" value="NZ_CALXOB010000054.1"/>
</dbReference>
<feature type="region of interest" description="Disordered" evidence="1">
    <location>
        <begin position="719"/>
        <end position="739"/>
    </location>
</feature>
<dbReference type="Proteomes" id="UP000435649">
    <property type="component" value="Unassembled WGS sequence"/>
</dbReference>
<organism evidence="3 4">
    <name type="scientific">Victivallis lenta</name>
    <dbReference type="NCBI Taxonomy" id="2606640"/>
    <lineage>
        <taxon>Bacteria</taxon>
        <taxon>Pseudomonadati</taxon>
        <taxon>Lentisphaerota</taxon>
        <taxon>Lentisphaeria</taxon>
        <taxon>Victivallales</taxon>
        <taxon>Victivallaceae</taxon>
        <taxon>Victivallis</taxon>
    </lineage>
</organism>
<keyword evidence="2" id="KW-0812">Transmembrane</keyword>
<protein>
    <recommendedName>
        <fullName evidence="5">EF-hand domain-containing protein</fullName>
    </recommendedName>
</protein>
<feature type="transmembrane region" description="Helical" evidence="2">
    <location>
        <begin position="685"/>
        <end position="704"/>
    </location>
</feature>
<evidence type="ECO:0000313" key="3">
    <source>
        <dbReference type="EMBL" id="MST96702.1"/>
    </source>
</evidence>
<name>A0A844G1A3_9BACT</name>
<comment type="caution">
    <text evidence="3">The sequence shown here is derived from an EMBL/GenBank/DDBJ whole genome shotgun (WGS) entry which is preliminary data.</text>
</comment>
<sequence length="739" mass="80333">MEFRRIGGSYQQVIRTAADLRLLLSLDEAHWALNSVSVDSVRSDEQFLAFLDDDMNRQIRTDEVKRAVGWFLGMMNDFSGFEAESDVLELSAIDAASPEGARLLDAAKLVLSNIGRETDGRLSLAQIRNDKEIIACARQNGDGIIPPGAADTPETAELVNSAMKLFGSIKDICGAEGIDSAILDQFTAAATAYVNWVDAPAANPAALKPFGDDTAASYGKFSALEKELDDYFIACEARVFSREAPDRLRKVESTIDLLNNQAIRDFFASAPVAEPRPDETLDFSAKLNPLKRDALLAFAADAHIGEFLVGNTLSNDNWKKLKARFAPYAAWVAAKPNSTFDGYDLDSLRRQTAPETVAALRGMIAADLAVAPRIGACEQLLKLILFQRYLLEFLNNFVNLSQLFTPGTSSLLQAGMLVMDGRNFTLVSIVKNVAEHKAIVKLSDICVIYLDASTGKPDAQKTMKLAVAVTSGNIRNLFINKHGIFFSADGELWDAKIIDLVQQPVSISEALRMPFYKFGEFIGNQADRFFSARSQEAQKQLETNFNAAATAATAPQAAAAPKMQTPAVSGSMLLMGGGIGIAALGSSIAFIVKQLANVSIWNVLAVLLGIILIFGGPVVAVSLVKLYRRNLSRFLEANGYAVNRPMRLSRRMGAIFTFVPPIPNSNYIRRDLVDLFNKPSRSSKIVKILCIVLFVLLCAAAGYWCYNRFFAPKSAPVPAVPAAPVKPSPAPSQPEAPKQ</sequence>
<evidence type="ECO:0000313" key="4">
    <source>
        <dbReference type="Proteomes" id="UP000435649"/>
    </source>
</evidence>
<feature type="transmembrane region" description="Helical" evidence="2">
    <location>
        <begin position="598"/>
        <end position="624"/>
    </location>
</feature>
<keyword evidence="4" id="KW-1185">Reference proteome</keyword>
<keyword evidence="2" id="KW-0472">Membrane</keyword>
<keyword evidence="2" id="KW-1133">Transmembrane helix</keyword>
<evidence type="ECO:0008006" key="5">
    <source>
        <dbReference type="Google" id="ProtNLM"/>
    </source>
</evidence>
<evidence type="ECO:0000256" key="1">
    <source>
        <dbReference type="SAM" id="MobiDB-lite"/>
    </source>
</evidence>
<accession>A0A844G1A3</accession>
<dbReference type="EMBL" id="VUNS01000005">
    <property type="protein sequence ID" value="MST96702.1"/>
    <property type="molecule type" value="Genomic_DNA"/>
</dbReference>
<reference evidence="3 4" key="1">
    <citation type="submission" date="2019-08" db="EMBL/GenBank/DDBJ databases">
        <title>In-depth cultivation of the pig gut microbiome towards novel bacterial diversity and tailored functional studies.</title>
        <authorList>
            <person name="Wylensek D."/>
            <person name="Hitch T.C.A."/>
            <person name="Clavel T."/>
        </authorList>
    </citation>
    <scope>NUCLEOTIDE SEQUENCE [LARGE SCALE GENOMIC DNA]</scope>
    <source>
        <strain evidence="3 4">BBE-744-WT-12</strain>
    </source>
</reference>
<evidence type="ECO:0000256" key="2">
    <source>
        <dbReference type="SAM" id="Phobius"/>
    </source>
</evidence>
<feature type="transmembrane region" description="Helical" evidence="2">
    <location>
        <begin position="572"/>
        <end position="592"/>
    </location>
</feature>